<comment type="caution">
    <text evidence="6">The sequence shown here is derived from an EMBL/GenBank/DDBJ whole genome shotgun (WGS) entry which is preliminary data.</text>
</comment>
<keyword evidence="7" id="KW-1185">Reference proteome</keyword>
<proteinExistence type="predicted"/>
<dbReference type="EMBL" id="JAICBX010000001">
    <property type="protein sequence ID" value="MBW8636752.1"/>
    <property type="molecule type" value="Genomic_DNA"/>
</dbReference>
<dbReference type="PROSITE" id="PS50110">
    <property type="entry name" value="RESPONSE_REGULATORY"/>
    <property type="match status" value="1"/>
</dbReference>
<keyword evidence="3" id="KW-0804">Transcription</keyword>
<dbReference type="InterPro" id="IPR011006">
    <property type="entry name" value="CheY-like_superfamily"/>
</dbReference>
<dbReference type="AlphaFoldDB" id="A0AAE2ZNS5"/>
<evidence type="ECO:0000259" key="5">
    <source>
        <dbReference type="PROSITE" id="PS50110"/>
    </source>
</evidence>
<name>A0AAE2ZNS5_9HYPH</name>
<dbReference type="InterPro" id="IPR050595">
    <property type="entry name" value="Bact_response_regulator"/>
</dbReference>
<dbReference type="Pfam" id="PF00072">
    <property type="entry name" value="Response_reg"/>
    <property type="match status" value="1"/>
</dbReference>
<evidence type="ECO:0000256" key="4">
    <source>
        <dbReference type="PROSITE-ProRule" id="PRU00169"/>
    </source>
</evidence>
<keyword evidence="1 4" id="KW-0597">Phosphoprotein</keyword>
<evidence type="ECO:0000313" key="6">
    <source>
        <dbReference type="EMBL" id="MBW8636752.1"/>
    </source>
</evidence>
<reference evidence="6" key="1">
    <citation type="submission" date="2021-08" db="EMBL/GenBank/DDBJ databases">
        <title>Hoeflea bacterium WL0058 sp. nov., isolated from the sediment.</title>
        <authorList>
            <person name="Wang L."/>
            <person name="Zhang D."/>
        </authorList>
    </citation>
    <scope>NUCLEOTIDE SEQUENCE</scope>
    <source>
        <strain evidence="6">WL0058</strain>
    </source>
</reference>
<dbReference type="Proteomes" id="UP001196509">
    <property type="component" value="Unassembled WGS sequence"/>
</dbReference>
<evidence type="ECO:0000256" key="2">
    <source>
        <dbReference type="ARBA" id="ARBA00023015"/>
    </source>
</evidence>
<accession>A0AAE2ZNS5</accession>
<organism evidence="6 7">
    <name type="scientific">Flavimaribacter sediminis</name>
    <dbReference type="NCBI Taxonomy" id="2865987"/>
    <lineage>
        <taxon>Bacteria</taxon>
        <taxon>Pseudomonadati</taxon>
        <taxon>Pseudomonadota</taxon>
        <taxon>Alphaproteobacteria</taxon>
        <taxon>Hyphomicrobiales</taxon>
        <taxon>Rhizobiaceae</taxon>
        <taxon>Flavimaribacter</taxon>
    </lineage>
</organism>
<feature type="modified residue" description="4-aspartylphosphate" evidence="4">
    <location>
        <position position="62"/>
    </location>
</feature>
<gene>
    <name evidence="6" type="ORF">K1W69_06105</name>
</gene>
<dbReference type="InterPro" id="IPR001789">
    <property type="entry name" value="Sig_transdc_resp-reg_receiver"/>
</dbReference>
<dbReference type="SMART" id="SM00448">
    <property type="entry name" value="REC"/>
    <property type="match status" value="1"/>
</dbReference>
<keyword evidence="2" id="KW-0805">Transcription regulation</keyword>
<feature type="domain" description="Response regulatory" evidence="5">
    <location>
        <begin position="11"/>
        <end position="129"/>
    </location>
</feature>
<dbReference type="PANTHER" id="PTHR44591">
    <property type="entry name" value="STRESS RESPONSE REGULATOR PROTEIN 1"/>
    <property type="match status" value="1"/>
</dbReference>
<evidence type="ECO:0000313" key="7">
    <source>
        <dbReference type="Proteomes" id="UP001196509"/>
    </source>
</evidence>
<dbReference type="Gene3D" id="3.40.50.2300">
    <property type="match status" value="1"/>
</dbReference>
<dbReference type="SUPFAM" id="SSF52172">
    <property type="entry name" value="CheY-like"/>
    <property type="match status" value="1"/>
</dbReference>
<dbReference type="RefSeq" id="WP_220227405.1">
    <property type="nucleotide sequence ID" value="NZ_JAICBX010000001.1"/>
</dbReference>
<evidence type="ECO:0000256" key="1">
    <source>
        <dbReference type="ARBA" id="ARBA00022553"/>
    </source>
</evidence>
<dbReference type="GO" id="GO:0000160">
    <property type="term" value="P:phosphorelay signal transduction system"/>
    <property type="evidence" value="ECO:0007669"/>
    <property type="project" value="InterPro"/>
</dbReference>
<sequence length="135" mass="14908">MEPNSEQSGKSILIVDDDAFDRSLITRNLRTELPNYDLVEVSDSSQVISAMEHRRPKLVLLDIWMPSPDGFEVLEAIRASKEYAELPVIMLSSSTNPVDKSRAKSRGANGYEVKPASLAGYRTLAKAVSARLQEG</sequence>
<protein>
    <submittedName>
        <fullName evidence="6">Response regulator</fullName>
    </submittedName>
</protein>
<dbReference type="PANTHER" id="PTHR44591:SF3">
    <property type="entry name" value="RESPONSE REGULATORY DOMAIN-CONTAINING PROTEIN"/>
    <property type="match status" value="1"/>
</dbReference>
<evidence type="ECO:0000256" key="3">
    <source>
        <dbReference type="ARBA" id="ARBA00023163"/>
    </source>
</evidence>